<dbReference type="OrthoDB" id="70519at2759"/>
<dbReference type="SUPFAM" id="SSF48403">
    <property type="entry name" value="Ankyrin repeat"/>
    <property type="match status" value="1"/>
</dbReference>
<name>A0A7I8VBL1_9ANNE</name>
<accession>A0A7I8VBL1</accession>
<proteinExistence type="predicted"/>
<dbReference type="Proteomes" id="UP000549394">
    <property type="component" value="Unassembled WGS sequence"/>
</dbReference>
<dbReference type="PANTHER" id="PTHR24171:SF9">
    <property type="entry name" value="ANKYRIN REPEAT DOMAIN-CONTAINING PROTEIN 39"/>
    <property type="match status" value="1"/>
</dbReference>
<keyword evidence="5" id="KW-1185">Reference proteome</keyword>
<reference evidence="4 5" key="1">
    <citation type="submission" date="2020-08" db="EMBL/GenBank/DDBJ databases">
        <authorList>
            <person name="Hejnol A."/>
        </authorList>
    </citation>
    <scope>NUCLEOTIDE SEQUENCE [LARGE SCALE GENOMIC DNA]</scope>
</reference>
<evidence type="ECO:0000256" key="1">
    <source>
        <dbReference type="ARBA" id="ARBA00022737"/>
    </source>
</evidence>
<keyword evidence="1" id="KW-0677">Repeat</keyword>
<evidence type="ECO:0000313" key="4">
    <source>
        <dbReference type="EMBL" id="CAD5113247.1"/>
    </source>
</evidence>
<protein>
    <submittedName>
        <fullName evidence="4">DgyrCDS2426</fullName>
    </submittedName>
</protein>
<dbReference type="Pfam" id="PF12796">
    <property type="entry name" value="Ank_2"/>
    <property type="match status" value="2"/>
</dbReference>
<dbReference type="PANTHER" id="PTHR24171">
    <property type="entry name" value="ANKYRIN REPEAT DOMAIN-CONTAINING PROTEIN 39-RELATED"/>
    <property type="match status" value="1"/>
</dbReference>
<evidence type="ECO:0000256" key="2">
    <source>
        <dbReference type="ARBA" id="ARBA00023043"/>
    </source>
</evidence>
<dbReference type="Gene3D" id="1.25.40.20">
    <property type="entry name" value="Ankyrin repeat-containing domain"/>
    <property type="match status" value="1"/>
</dbReference>
<dbReference type="PRINTS" id="PR01415">
    <property type="entry name" value="ANKYRIN"/>
</dbReference>
<dbReference type="PROSITE" id="PS50297">
    <property type="entry name" value="ANK_REP_REGION"/>
    <property type="match status" value="3"/>
</dbReference>
<keyword evidence="2 3" id="KW-0040">ANK repeat</keyword>
<feature type="repeat" description="ANK" evidence="3">
    <location>
        <begin position="90"/>
        <end position="122"/>
    </location>
</feature>
<feature type="repeat" description="ANK" evidence="3">
    <location>
        <begin position="123"/>
        <end position="145"/>
    </location>
</feature>
<dbReference type="EMBL" id="CAJFCJ010000003">
    <property type="protein sequence ID" value="CAD5113247.1"/>
    <property type="molecule type" value="Genomic_DNA"/>
</dbReference>
<dbReference type="SMART" id="SM00248">
    <property type="entry name" value="ANK"/>
    <property type="match status" value="3"/>
</dbReference>
<evidence type="ECO:0000256" key="3">
    <source>
        <dbReference type="PROSITE-ProRule" id="PRU00023"/>
    </source>
</evidence>
<dbReference type="InterPro" id="IPR002110">
    <property type="entry name" value="Ankyrin_rpt"/>
</dbReference>
<feature type="repeat" description="ANK" evidence="3">
    <location>
        <begin position="56"/>
        <end position="88"/>
    </location>
</feature>
<sequence>MDHNHQCSAQYSSSVQQSIAEMEFERGIWEPAVSGDYNEVKKFISKGVDVNRPDQSGYTALHYASRNGHEDVCSLLLKHGAFVNATTRSGNSTSLHRASSTGKKSIVELLIKNTAEIKAIDSDGKTALHKAAENQHKDIIDYLLSVCPELKDVKDNKGKSFDYYLKS</sequence>
<comment type="caution">
    <text evidence="4">The sequence shown here is derived from an EMBL/GenBank/DDBJ whole genome shotgun (WGS) entry which is preliminary data.</text>
</comment>
<evidence type="ECO:0000313" key="5">
    <source>
        <dbReference type="Proteomes" id="UP000549394"/>
    </source>
</evidence>
<organism evidence="4 5">
    <name type="scientific">Dimorphilus gyrociliatus</name>
    <dbReference type="NCBI Taxonomy" id="2664684"/>
    <lineage>
        <taxon>Eukaryota</taxon>
        <taxon>Metazoa</taxon>
        <taxon>Spiralia</taxon>
        <taxon>Lophotrochozoa</taxon>
        <taxon>Annelida</taxon>
        <taxon>Polychaeta</taxon>
        <taxon>Polychaeta incertae sedis</taxon>
        <taxon>Dinophilidae</taxon>
        <taxon>Dimorphilus</taxon>
    </lineage>
</organism>
<dbReference type="AlphaFoldDB" id="A0A7I8VBL1"/>
<dbReference type="PROSITE" id="PS50088">
    <property type="entry name" value="ANK_REPEAT"/>
    <property type="match status" value="3"/>
</dbReference>
<dbReference type="InterPro" id="IPR036770">
    <property type="entry name" value="Ankyrin_rpt-contain_sf"/>
</dbReference>
<gene>
    <name evidence="4" type="ORF">DGYR_LOCUS2275</name>
</gene>